<evidence type="ECO:0000313" key="2">
    <source>
        <dbReference type="EMBL" id="KNZ44800.1"/>
    </source>
</evidence>
<comment type="caution">
    <text evidence="2">The sequence shown here is derived from an EMBL/GenBank/DDBJ whole genome shotgun (WGS) entry which is preliminary data.</text>
</comment>
<sequence length="368" mass="41501">MRNSKHHKLKPNLPGQTLSVIDCHSPPQKGMQCKPPSNMGYTHFRFITELHSCKKGETYNHCLPSWCGDYPLFYQQNTLEAPSSAVQPIFFLFHTVTLYHSLLAEDAALKRGSDWFPAFRLLLSNSPLLQAKPPPTNSCTGLELADNCPFHDLQGDQQKQLPPPSTAKTLGRNHQSFLWGERGLFHLARLLSSLLDHRINIFMNVVNEHTQRESLVGRIKLTWWIAPNQTRPELVTGQGQNQVKKNQSETSQSTHWISPKERTTNLSIQSISLLTFPATRNFTTGLRVHLQHFSGLRSWALPFSESISLISSHAGPSSLGHRCYTGALPAHYNSLLAIRPPPLSSWGKFHFSFFSLTLPFDCLDCIDT</sequence>
<evidence type="ECO:0000313" key="3">
    <source>
        <dbReference type="Proteomes" id="UP000037035"/>
    </source>
</evidence>
<evidence type="ECO:0000256" key="1">
    <source>
        <dbReference type="SAM" id="MobiDB-lite"/>
    </source>
</evidence>
<dbReference type="EMBL" id="LAVV01014382">
    <property type="protein sequence ID" value="KNZ44800.1"/>
    <property type="molecule type" value="Genomic_DNA"/>
</dbReference>
<dbReference type="VEuPathDB" id="FungiDB:VP01_87g3"/>
<reference evidence="2 3" key="1">
    <citation type="submission" date="2015-08" db="EMBL/GenBank/DDBJ databases">
        <title>Next Generation Sequencing and Analysis of the Genome of Puccinia sorghi L Schw, the Causal Agent of Maize Common Rust.</title>
        <authorList>
            <person name="Rochi L."/>
            <person name="Burguener G."/>
            <person name="Darino M."/>
            <person name="Turjanski A."/>
            <person name="Kreff E."/>
            <person name="Dieguez M.J."/>
            <person name="Sacco F."/>
        </authorList>
    </citation>
    <scope>NUCLEOTIDE SEQUENCE [LARGE SCALE GENOMIC DNA]</scope>
    <source>
        <strain evidence="2 3">RO10H11247</strain>
    </source>
</reference>
<protein>
    <submittedName>
        <fullName evidence="2">Uncharacterized protein</fullName>
    </submittedName>
</protein>
<organism evidence="2 3">
    <name type="scientific">Puccinia sorghi</name>
    <dbReference type="NCBI Taxonomy" id="27349"/>
    <lineage>
        <taxon>Eukaryota</taxon>
        <taxon>Fungi</taxon>
        <taxon>Dikarya</taxon>
        <taxon>Basidiomycota</taxon>
        <taxon>Pucciniomycotina</taxon>
        <taxon>Pucciniomycetes</taxon>
        <taxon>Pucciniales</taxon>
        <taxon>Pucciniaceae</taxon>
        <taxon>Puccinia</taxon>
    </lineage>
</organism>
<feature type="region of interest" description="Disordered" evidence="1">
    <location>
        <begin position="237"/>
        <end position="256"/>
    </location>
</feature>
<name>A0A0L6UAI5_9BASI</name>
<accession>A0A0L6UAI5</accession>
<keyword evidence="3" id="KW-1185">Reference proteome</keyword>
<proteinExistence type="predicted"/>
<dbReference type="Proteomes" id="UP000037035">
    <property type="component" value="Unassembled WGS sequence"/>
</dbReference>
<dbReference type="AlphaFoldDB" id="A0A0L6UAI5"/>
<gene>
    <name evidence="2" type="ORF">VP01_87g3</name>
</gene>